<feature type="region of interest" description="Disordered" evidence="1">
    <location>
        <begin position="173"/>
        <end position="197"/>
    </location>
</feature>
<evidence type="ECO:0008006" key="4">
    <source>
        <dbReference type="Google" id="ProtNLM"/>
    </source>
</evidence>
<evidence type="ECO:0000313" key="3">
    <source>
        <dbReference type="Proteomes" id="UP000609874"/>
    </source>
</evidence>
<evidence type="ECO:0000313" key="2">
    <source>
        <dbReference type="EMBL" id="MBD7995260.1"/>
    </source>
</evidence>
<dbReference type="Proteomes" id="UP000609874">
    <property type="component" value="Unassembled WGS sequence"/>
</dbReference>
<organism evidence="2 3">
    <name type="scientific">Arthrobacter gallicola</name>
    <dbReference type="NCBI Taxonomy" id="2762225"/>
    <lineage>
        <taxon>Bacteria</taxon>
        <taxon>Bacillati</taxon>
        <taxon>Actinomycetota</taxon>
        <taxon>Actinomycetes</taxon>
        <taxon>Micrococcales</taxon>
        <taxon>Micrococcaceae</taxon>
        <taxon>Arthrobacter</taxon>
    </lineage>
</organism>
<proteinExistence type="predicted"/>
<comment type="caution">
    <text evidence="2">The sequence shown here is derived from an EMBL/GenBank/DDBJ whole genome shotgun (WGS) entry which is preliminary data.</text>
</comment>
<evidence type="ECO:0000256" key="1">
    <source>
        <dbReference type="SAM" id="MobiDB-lite"/>
    </source>
</evidence>
<accession>A0ABR8URS5</accession>
<sequence length="197" mass="22279">MLWIIDGVLTIVALAPFILGMLGLSSFAEVDPTHKNVLLANLFGMDRKEMDISDAATLMTLLHRGKRPSTLRTLLPGWDMLQVNVPSREQMETAMSILVGSGLAEVDSSWGMLLTEDGERIRRSVKGWQGMRMIPGAISEILAGRQLSRAPLTLPQPVFDAAREEYYDAARRRAERAQRRRSRPRWWWPDPSRRPGQ</sequence>
<keyword evidence="3" id="KW-1185">Reference proteome</keyword>
<reference evidence="2 3" key="1">
    <citation type="submission" date="2020-08" db="EMBL/GenBank/DDBJ databases">
        <title>A Genomic Blueprint of the Chicken Gut Microbiome.</title>
        <authorList>
            <person name="Gilroy R."/>
            <person name="Ravi A."/>
            <person name="Getino M."/>
            <person name="Pursley I."/>
            <person name="Horton D.L."/>
            <person name="Alikhan N.-F."/>
            <person name="Baker D."/>
            <person name="Gharbi K."/>
            <person name="Hall N."/>
            <person name="Watson M."/>
            <person name="Adriaenssens E.M."/>
            <person name="Foster-Nyarko E."/>
            <person name="Jarju S."/>
            <person name="Secka A."/>
            <person name="Antonio M."/>
            <person name="Oren A."/>
            <person name="Chaudhuri R."/>
            <person name="La Ragione R.M."/>
            <person name="Hildebrand F."/>
            <person name="Pallen M.J."/>
        </authorList>
    </citation>
    <scope>NUCLEOTIDE SEQUENCE [LARGE SCALE GENOMIC DNA]</scope>
    <source>
        <strain evidence="2 3">Sa2CUA1</strain>
    </source>
</reference>
<dbReference type="RefSeq" id="WP_191807588.1">
    <property type="nucleotide sequence ID" value="NZ_JACSQD010000003.1"/>
</dbReference>
<gene>
    <name evidence="2" type="ORF">H9639_08125</name>
</gene>
<name>A0ABR8URS5_9MICC</name>
<protein>
    <recommendedName>
        <fullName evidence="4">DUF2207 domain-containing protein</fullName>
    </recommendedName>
</protein>
<dbReference type="EMBL" id="JACSQD010000003">
    <property type="protein sequence ID" value="MBD7995260.1"/>
    <property type="molecule type" value="Genomic_DNA"/>
</dbReference>